<dbReference type="InterPro" id="IPR001872">
    <property type="entry name" value="Peptidase_A8"/>
</dbReference>
<feature type="transmembrane region" description="Helical" evidence="9">
    <location>
        <begin position="12"/>
        <end position="30"/>
    </location>
</feature>
<evidence type="ECO:0000256" key="3">
    <source>
        <dbReference type="ARBA" id="ARBA00022670"/>
    </source>
</evidence>
<comment type="similarity">
    <text evidence="1 9 11">Belongs to the peptidase A8 family.</text>
</comment>
<dbReference type="PANTHER" id="PTHR33695">
    <property type="entry name" value="LIPOPROTEIN SIGNAL PEPTIDASE"/>
    <property type="match status" value="1"/>
</dbReference>
<feature type="transmembrane region" description="Helical" evidence="9">
    <location>
        <begin position="137"/>
        <end position="161"/>
    </location>
</feature>
<comment type="pathway">
    <text evidence="9">Protein modification; lipoprotein biosynthesis (signal peptide cleavage).</text>
</comment>
<comment type="catalytic activity">
    <reaction evidence="9 10">
        <text>Release of signal peptides from bacterial membrane prolipoproteins. Hydrolyzes -Xaa-Yaa-Zaa-|-(S,diacylglyceryl)Cys-, in which Xaa is hydrophobic (preferably Leu), and Yaa (Ala or Ser) and Zaa (Gly or Ala) have small, neutral side chains.</text>
        <dbReference type="EC" id="3.4.23.36"/>
    </reaction>
</comment>
<dbReference type="EMBL" id="AP027742">
    <property type="protein sequence ID" value="BDZ77558.1"/>
    <property type="molecule type" value="Genomic_DNA"/>
</dbReference>
<dbReference type="PROSITE" id="PS00855">
    <property type="entry name" value="SPASE_II"/>
    <property type="match status" value="1"/>
</dbReference>
<comment type="subcellular location">
    <subcellularLocation>
        <location evidence="9">Cell membrane</location>
        <topology evidence="9">Multi-pass membrane protein</topology>
    </subcellularLocation>
</comment>
<evidence type="ECO:0000256" key="5">
    <source>
        <dbReference type="ARBA" id="ARBA00022750"/>
    </source>
</evidence>
<reference evidence="13" key="1">
    <citation type="journal article" date="2023" name="Int. J. Syst. Evol. Microbiol.">
        <title>Claveliimonas bilis gen. nov., sp. nov., deoxycholic acid-producing bacteria isolated from human faeces, and reclassification of Sellimonas monacensis Zenner et al. 2021 as Claveliimonas monacensis comb. nov.</title>
        <authorList>
            <person name="Hisatomi A."/>
            <person name="Kastawa N.W.E.P.G."/>
            <person name="Song I."/>
            <person name="Ohkuma M."/>
            <person name="Fukiya S."/>
            <person name="Sakamoto M."/>
        </authorList>
    </citation>
    <scope>NUCLEOTIDE SEQUENCE [LARGE SCALE GENOMIC DNA]</scope>
    <source>
        <strain evidence="13">12BBH14</strain>
    </source>
</reference>
<evidence type="ECO:0000256" key="7">
    <source>
        <dbReference type="ARBA" id="ARBA00022989"/>
    </source>
</evidence>
<evidence type="ECO:0000313" key="13">
    <source>
        <dbReference type="Proteomes" id="UP001305815"/>
    </source>
</evidence>
<keyword evidence="5 9" id="KW-0064">Aspartyl protease</keyword>
<dbReference type="EC" id="3.4.23.36" evidence="9"/>
<evidence type="ECO:0000256" key="4">
    <source>
        <dbReference type="ARBA" id="ARBA00022692"/>
    </source>
</evidence>
<proteinExistence type="inferred from homology"/>
<feature type="transmembrane region" description="Helical" evidence="9">
    <location>
        <begin position="99"/>
        <end position="117"/>
    </location>
</feature>
<dbReference type="Pfam" id="PF01252">
    <property type="entry name" value="Peptidase_A8"/>
    <property type="match status" value="1"/>
</dbReference>
<dbReference type="Proteomes" id="UP001305815">
    <property type="component" value="Chromosome"/>
</dbReference>
<accession>A0ABN6YW51</accession>
<evidence type="ECO:0000313" key="12">
    <source>
        <dbReference type="EMBL" id="BDZ77558.1"/>
    </source>
</evidence>
<keyword evidence="7 9" id="KW-1133">Transmembrane helix</keyword>
<protein>
    <recommendedName>
        <fullName evidence="9">Lipoprotein signal peptidase</fullName>
        <ecNumber evidence="9">3.4.23.36</ecNumber>
    </recommendedName>
    <alternativeName>
        <fullName evidence="9">Prolipoprotein signal peptidase</fullName>
    </alternativeName>
    <alternativeName>
        <fullName evidence="9">Signal peptidase II</fullName>
        <shortName evidence="9">SPase II</shortName>
    </alternativeName>
</protein>
<dbReference type="NCBIfam" id="TIGR00077">
    <property type="entry name" value="lspA"/>
    <property type="match status" value="1"/>
</dbReference>
<name>A0ABN6YW51_9FIRM</name>
<feature type="transmembrane region" description="Helical" evidence="9">
    <location>
        <begin position="72"/>
        <end position="90"/>
    </location>
</feature>
<keyword evidence="4 9" id="KW-0812">Transmembrane</keyword>
<feature type="active site" evidence="9">
    <location>
        <position position="143"/>
    </location>
</feature>
<evidence type="ECO:0000256" key="11">
    <source>
        <dbReference type="RuleBase" id="RU004181"/>
    </source>
</evidence>
<sequence length="181" mass="21099">MIMEENQKRQNKHYIAAFILAAAGVLLDQWSKYLAVTYLKDKNPIDLIPGIFQLTYLENRGAAFGILQGKQWFFYISTFLVMGAVIWIYMKIPASKKFLPLRICAILIVSGAIGNLIDRIRLQYVIDFFYFKLIDFPVFNVADIFVTVSTILLLVLVLFYYKEEDFEQILYSGRDKRDPDR</sequence>
<gene>
    <name evidence="9" type="primary">lspA</name>
    <name evidence="12" type="ORF">Lac1_17410</name>
</gene>
<organism evidence="12 13">
    <name type="scientific">Claveliimonas bilis</name>
    <dbReference type="NCBI Taxonomy" id="3028070"/>
    <lineage>
        <taxon>Bacteria</taxon>
        <taxon>Bacillati</taxon>
        <taxon>Bacillota</taxon>
        <taxon>Clostridia</taxon>
        <taxon>Lachnospirales</taxon>
        <taxon>Lachnospiraceae</taxon>
        <taxon>Claveliimonas</taxon>
    </lineage>
</organism>
<keyword evidence="13" id="KW-1185">Reference proteome</keyword>
<evidence type="ECO:0000256" key="9">
    <source>
        <dbReference type="HAMAP-Rule" id="MF_00161"/>
    </source>
</evidence>
<keyword evidence="2 9" id="KW-1003">Cell membrane</keyword>
<keyword evidence="6 9" id="KW-0378">Hydrolase</keyword>
<evidence type="ECO:0000256" key="2">
    <source>
        <dbReference type="ARBA" id="ARBA00022475"/>
    </source>
</evidence>
<dbReference type="PANTHER" id="PTHR33695:SF1">
    <property type="entry name" value="LIPOPROTEIN SIGNAL PEPTIDASE"/>
    <property type="match status" value="1"/>
</dbReference>
<evidence type="ECO:0000256" key="6">
    <source>
        <dbReference type="ARBA" id="ARBA00022801"/>
    </source>
</evidence>
<keyword evidence="3 9" id="KW-0645">Protease</keyword>
<comment type="function">
    <text evidence="9 10">This protein specifically catalyzes the removal of signal peptides from prolipoproteins.</text>
</comment>
<evidence type="ECO:0000256" key="1">
    <source>
        <dbReference type="ARBA" id="ARBA00006139"/>
    </source>
</evidence>
<evidence type="ECO:0000256" key="8">
    <source>
        <dbReference type="ARBA" id="ARBA00023136"/>
    </source>
</evidence>
<keyword evidence="8 9" id="KW-0472">Membrane</keyword>
<dbReference type="PRINTS" id="PR00781">
    <property type="entry name" value="LIPOSIGPTASE"/>
</dbReference>
<feature type="active site" evidence="9">
    <location>
        <position position="127"/>
    </location>
</feature>
<evidence type="ECO:0000256" key="10">
    <source>
        <dbReference type="RuleBase" id="RU000594"/>
    </source>
</evidence>
<dbReference type="HAMAP" id="MF_00161">
    <property type="entry name" value="LspA"/>
    <property type="match status" value="1"/>
</dbReference>